<dbReference type="EMBL" id="CADCXU010021839">
    <property type="protein sequence ID" value="CAB0009604.1"/>
    <property type="molecule type" value="Genomic_DNA"/>
</dbReference>
<dbReference type="AlphaFoldDB" id="A0A6H5GXY0"/>
<dbReference type="Proteomes" id="UP000479000">
    <property type="component" value="Unassembled WGS sequence"/>
</dbReference>
<accession>A0A6H5GXY0</accession>
<gene>
    <name evidence="2" type="ORF">NTEN_LOCUS14734</name>
</gene>
<keyword evidence="3" id="KW-1185">Reference proteome</keyword>
<proteinExistence type="predicted"/>
<organism evidence="2 3">
    <name type="scientific">Nesidiocoris tenuis</name>
    <dbReference type="NCBI Taxonomy" id="355587"/>
    <lineage>
        <taxon>Eukaryota</taxon>
        <taxon>Metazoa</taxon>
        <taxon>Ecdysozoa</taxon>
        <taxon>Arthropoda</taxon>
        <taxon>Hexapoda</taxon>
        <taxon>Insecta</taxon>
        <taxon>Pterygota</taxon>
        <taxon>Neoptera</taxon>
        <taxon>Paraneoptera</taxon>
        <taxon>Hemiptera</taxon>
        <taxon>Heteroptera</taxon>
        <taxon>Panheteroptera</taxon>
        <taxon>Cimicomorpha</taxon>
        <taxon>Miridae</taxon>
        <taxon>Dicyphina</taxon>
        <taxon>Nesidiocoris</taxon>
    </lineage>
</organism>
<sequence>MEDYVDSNQERSLERVEEYNIRKMEALARAQGWWLVDVGRGQTRNKTETQTHNRNRSQTHNETETPTHNQTRSQTHNETETQTHIRTRRQTHNESETQTHKTETWISCHAETSSENFRTSTRPAIFQRYRRSRITGSSSGSTLRIPSNISNIFFHMPSSRTDARTDQWNRVWESNEPLRHAPMLIEAVQKGLGFRSHATRPSLQVELPATPSQWATRDWPLICITGSTGEKANRSTRRDRRRLTNKFSDLSPVVFVRLKSTSVRVIFLACHVFLTGGS</sequence>
<evidence type="ECO:0000313" key="3">
    <source>
        <dbReference type="Proteomes" id="UP000479000"/>
    </source>
</evidence>
<name>A0A6H5GXY0_9HEMI</name>
<protein>
    <submittedName>
        <fullName evidence="2">Uncharacterized protein</fullName>
    </submittedName>
</protein>
<reference evidence="2 3" key="1">
    <citation type="submission" date="2020-02" db="EMBL/GenBank/DDBJ databases">
        <authorList>
            <person name="Ferguson B K."/>
        </authorList>
    </citation>
    <scope>NUCLEOTIDE SEQUENCE [LARGE SCALE GENOMIC DNA]</scope>
</reference>
<feature type="compositionally biased region" description="Basic and acidic residues" evidence="1">
    <location>
        <begin position="91"/>
        <end position="102"/>
    </location>
</feature>
<evidence type="ECO:0000313" key="2">
    <source>
        <dbReference type="EMBL" id="CAB0009604.1"/>
    </source>
</evidence>
<feature type="region of interest" description="Disordered" evidence="1">
    <location>
        <begin position="44"/>
        <end position="102"/>
    </location>
</feature>
<evidence type="ECO:0000256" key="1">
    <source>
        <dbReference type="SAM" id="MobiDB-lite"/>
    </source>
</evidence>